<protein>
    <submittedName>
        <fullName evidence="2">TDP-4-oxo-6-deoxy-alpha-D-glucose-3, 4-oxoisomerase</fullName>
        <ecNumber evidence="2">5.3.2.3</ecNumber>
    </submittedName>
</protein>
<dbReference type="Proteomes" id="UP000035268">
    <property type="component" value="Chromosome"/>
</dbReference>
<name>A0A0G3EGN1_9BACT</name>
<dbReference type="GO" id="GO:0016853">
    <property type="term" value="F:isomerase activity"/>
    <property type="evidence" value="ECO:0007669"/>
    <property type="project" value="UniProtKB-KW"/>
</dbReference>
<dbReference type="OrthoDB" id="9795206at2"/>
<dbReference type="STRING" id="1307763.L21SP4_02281"/>
<dbReference type="KEGG" id="vbl:L21SP4_02281"/>
<evidence type="ECO:0000313" key="3">
    <source>
        <dbReference type="Proteomes" id="UP000035268"/>
    </source>
</evidence>
<organism evidence="2 3">
    <name type="scientific">Kiritimatiella glycovorans</name>
    <dbReference type="NCBI Taxonomy" id="1307763"/>
    <lineage>
        <taxon>Bacteria</taxon>
        <taxon>Pseudomonadati</taxon>
        <taxon>Kiritimatiellota</taxon>
        <taxon>Kiritimatiellia</taxon>
        <taxon>Kiritimatiellales</taxon>
        <taxon>Kiritimatiellaceae</taxon>
        <taxon>Kiritimatiella</taxon>
    </lineage>
</organism>
<dbReference type="Gene3D" id="2.60.120.10">
    <property type="entry name" value="Jelly Rolls"/>
    <property type="match status" value="1"/>
</dbReference>
<keyword evidence="2" id="KW-0413">Isomerase</keyword>
<dbReference type="InterPro" id="IPR014710">
    <property type="entry name" value="RmlC-like_jellyroll"/>
</dbReference>
<dbReference type="InterPro" id="IPR008894">
    <property type="entry name" value="QdtA_cupin_dom"/>
</dbReference>
<proteinExistence type="predicted"/>
<keyword evidence="3" id="KW-1185">Reference proteome</keyword>
<gene>
    <name evidence="2" type="primary">fdtA</name>
    <name evidence="2" type="ORF">L21SP4_02281</name>
</gene>
<dbReference type="EMBL" id="CP010904">
    <property type="protein sequence ID" value="AKJ65508.1"/>
    <property type="molecule type" value="Genomic_DNA"/>
</dbReference>
<accession>A0A0G3EGN1</accession>
<dbReference type="Pfam" id="PF05523">
    <property type="entry name" value="FdtA"/>
    <property type="match status" value="2"/>
</dbReference>
<evidence type="ECO:0000313" key="2">
    <source>
        <dbReference type="EMBL" id="AKJ65508.1"/>
    </source>
</evidence>
<evidence type="ECO:0000259" key="1">
    <source>
        <dbReference type="Pfam" id="PF05523"/>
    </source>
</evidence>
<dbReference type="EC" id="5.3.2.3" evidence="2"/>
<feature type="domain" description="Sugar 3,4-ketoisomerase QdtA cupin" evidence="1">
    <location>
        <begin position="34"/>
        <end position="86"/>
    </location>
</feature>
<reference evidence="3" key="1">
    <citation type="submission" date="2015-02" db="EMBL/GenBank/DDBJ databases">
        <title>Description and complete genome sequence of the first cultured representative of the subdivision 5 of the Verrucomicrobia phylum.</title>
        <authorList>
            <person name="Spring S."/>
            <person name="Bunk B."/>
            <person name="Sproer C."/>
            <person name="Klenk H.-P."/>
        </authorList>
    </citation>
    <scope>NUCLEOTIDE SEQUENCE [LARGE SCALE GENOMIC DNA]</scope>
    <source>
        <strain evidence="3">L21-Fru-AB</strain>
    </source>
</reference>
<dbReference type="SUPFAM" id="SSF51182">
    <property type="entry name" value="RmlC-like cupins"/>
    <property type="match status" value="1"/>
</dbReference>
<sequence length="180" mass="19963">MLVTRPLYRVLTFPRRRSRGGASLVQFQPGAGPDNALPFRIGKVLWTSGMDASDHRGGHAHFETEEILVCLRGGCTVILDDGKGAEDKVRLVGDRSTDSGSAEERASRVVANDGESIHALLLFPHIWRTLTEFAPDSQFLIVANMEYDEADYIRERDEFDRQARAWDHLRGSSSKGAGHA</sequence>
<dbReference type="RefSeq" id="WP_082116723.1">
    <property type="nucleotide sequence ID" value="NZ_CP010904.1"/>
</dbReference>
<dbReference type="CDD" id="cd20292">
    <property type="entry name" value="cupin_QdtA-like"/>
    <property type="match status" value="1"/>
</dbReference>
<dbReference type="AlphaFoldDB" id="A0A0G3EGN1"/>
<reference evidence="2 3" key="2">
    <citation type="journal article" date="2016" name="ISME J.">
        <title>Characterization of the first cultured representative of Verrucomicrobia subdivision 5 indicates the proposal of a novel phylum.</title>
        <authorList>
            <person name="Spring S."/>
            <person name="Bunk B."/>
            <person name="Sproer C."/>
            <person name="Schumann P."/>
            <person name="Rohde M."/>
            <person name="Tindall B.J."/>
            <person name="Klenk H.P."/>
        </authorList>
    </citation>
    <scope>NUCLEOTIDE SEQUENCE [LARGE SCALE GENOMIC DNA]</scope>
    <source>
        <strain evidence="2 3">L21-Fru-AB</strain>
    </source>
</reference>
<feature type="domain" description="Sugar 3,4-ketoisomerase QdtA cupin" evidence="1">
    <location>
        <begin position="116"/>
        <end position="161"/>
    </location>
</feature>
<dbReference type="InterPro" id="IPR011051">
    <property type="entry name" value="RmlC_Cupin_sf"/>
</dbReference>